<dbReference type="NCBIfam" id="TIGR00756">
    <property type="entry name" value="PPR"/>
    <property type="match status" value="6"/>
</dbReference>
<dbReference type="PANTHER" id="PTHR47926">
    <property type="entry name" value="PENTATRICOPEPTIDE REPEAT-CONTAINING PROTEIN"/>
    <property type="match status" value="1"/>
</dbReference>
<dbReference type="InterPro" id="IPR046848">
    <property type="entry name" value="E_motif"/>
</dbReference>
<dbReference type="PANTHER" id="PTHR47926:SF374">
    <property type="entry name" value="PENTATRICOPEPTIDE REPEAT-CONTAINING PROTEIN"/>
    <property type="match status" value="1"/>
</dbReference>
<dbReference type="PROSITE" id="PS51375">
    <property type="entry name" value="PPR"/>
    <property type="match status" value="3"/>
</dbReference>
<dbReference type="EMBL" id="JAMFTS010000004">
    <property type="protein sequence ID" value="KAJ4758533.1"/>
    <property type="molecule type" value="Genomic_DNA"/>
</dbReference>
<dbReference type="GO" id="GO:0003723">
    <property type="term" value="F:RNA binding"/>
    <property type="evidence" value="ECO:0007669"/>
    <property type="project" value="InterPro"/>
</dbReference>
<dbReference type="InterPro" id="IPR046960">
    <property type="entry name" value="PPR_At4g14850-like_plant"/>
</dbReference>
<dbReference type="Proteomes" id="UP001140206">
    <property type="component" value="Chromosome 4"/>
</dbReference>
<dbReference type="Pfam" id="PF20431">
    <property type="entry name" value="E_motif"/>
    <property type="match status" value="1"/>
</dbReference>
<protein>
    <submittedName>
        <fullName evidence="5">Pentatricopeptide repeat-containing protein</fullName>
    </submittedName>
</protein>
<gene>
    <name evidence="5" type="ORF">LUZ62_068908</name>
</gene>
<feature type="repeat" description="PPR" evidence="4">
    <location>
        <begin position="338"/>
        <end position="368"/>
    </location>
</feature>
<dbReference type="FunFam" id="1.25.40.10:FF:000031">
    <property type="entry name" value="Pentatricopeptide repeat-containing protein mitochondrial"/>
    <property type="match status" value="1"/>
</dbReference>
<sequence>MRNLATVISQCGRDANYRLGATLHAVTIKCANSSTLDVLNAIICMYSKCGLLDSAVKLFERMPIRDSFSWNSLLLGCLVKREHGFAFGYFKEMYSLKPCPCDSTSLTTILSCCAEMERLSSCAMVHALILKNGFQSDVPVGNAMISSYFQCGCLVSARKVFDTMSDRNLITWTAMVSGMVQSQSFNEGLVLFKDMRSYVKANYMTYSSALTACSRLKALEEGQQIHGLTLKSGFGHYLHLESALMDMYSKCGSMEDALQVFKLCKEIDNVSATIILSGFAQNELEEKAFKFFAELVNSGSEIDADMVSTVLGAFGSTAPFALGRQIHAIAAKRRFASSTYICNGLINMYLKCGELNDAFKIFHSMSSKSQVSWNSMILAFARHGHASQVFHLYKSMINEGTEPTDVTFLSLLQACSHTGSYRMAMEFLDSMRSYRITPRIEHYACIVDMLGRAGFLNDAKAFIENLSYEPKVILWQALLGACNIHGNIEIGKYAAEQLVSMAPDSAEAYVLLSNIYSAKGRWVEKGKVRNKMKRMRVKKDTGVSWIEIGKETHSFVVDSLIHPEAEMIIEVITQLSAIVNDRMIMMDADLINYDLKYEMSLLF</sequence>
<keyword evidence="6" id="KW-1185">Reference proteome</keyword>
<keyword evidence="2" id="KW-0809">Transit peptide</keyword>
<comment type="similarity">
    <text evidence="3">Belongs to the PPR family. PCMP-E subfamily.</text>
</comment>
<evidence type="ECO:0000313" key="6">
    <source>
        <dbReference type="Proteomes" id="UP001140206"/>
    </source>
</evidence>
<dbReference type="Pfam" id="PF13041">
    <property type="entry name" value="PPR_2"/>
    <property type="match status" value="1"/>
</dbReference>
<dbReference type="AlphaFoldDB" id="A0AAV8CRH6"/>
<evidence type="ECO:0000256" key="1">
    <source>
        <dbReference type="ARBA" id="ARBA00022737"/>
    </source>
</evidence>
<dbReference type="InterPro" id="IPR002885">
    <property type="entry name" value="PPR_rpt"/>
</dbReference>
<proteinExistence type="inferred from homology"/>
<evidence type="ECO:0000256" key="4">
    <source>
        <dbReference type="PROSITE-ProRule" id="PRU00708"/>
    </source>
</evidence>
<dbReference type="InterPro" id="IPR011990">
    <property type="entry name" value="TPR-like_helical_dom_sf"/>
</dbReference>
<accession>A0AAV8CRH6</accession>
<dbReference type="FunFam" id="1.25.40.10:FF:000280">
    <property type="entry name" value="Pentatricopeptide repeat-containing protein"/>
    <property type="match status" value="1"/>
</dbReference>
<organism evidence="5 6">
    <name type="scientific">Rhynchospora pubera</name>
    <dbReference type="NCBI Taxonomy" id="906938"/>
    <lineage>
        <taxon>Eukaryota</taxon>
        <taxon>Viridiplantae</taxon>
        <taxon>Streptophyta</taxon>
        <taxon>Embryophyta</taxon>
        <taxon>Tracheophyta</taxon>
        <taxon>Spermatophyta</taxon>
        <taxon>Magnoliopsida</taxon>
        <taxon>Liliopsida</taxon>
        <taxon>Poales</taxon>
        <taxon>Cyperaceae</taxon>
        <taxon>Cyperoideae</taxon>
        <taxon>Rhynchosporeae</taxon>
        <taxon>Rhynchospora</taxon>
    </lineage>
</organism>
<evidence type="ECO:0000313" key="5">
    <source>
        <dbReference type="EMBL" id="KAJ4758533.1"/>
    </source>
</evidence>
<comment type="caution">
    <text evidence="5">The sequence shown here is derived from an EMBL/GenBank/DDBJ whole genome shotgun (WGS) entry which is preliminary data.</text>
</comment>
<name>A0AAV8CRH6_9POAL</name>
<reference evidence="5" key="1">
    <citation type="submission" date="2022-08" db="EMBL/GenBank/DDBJ databases">
        <authorList>
            <person name="Marques A."/>
        </authorList>
    </citation>
    <scope>NUCLEOTIDE SEQUENCE</scope>
    <source>
        <strain evidence="5">RhyPub2mFocal</strain>
        <tissue evidence="5">Leaves</tissue>
    </source>
</reference>
<dbReference type="GO" id="GO:0009451">
    <property type="term" value="P:RNA modification"/>
    <property type="evidence" value="ECO:0007669"/>
    <property type="project" value="InterPro"/>
</dbReference>
<dbReference type="Gene3D" id="1.25.40.10">
    <property type="entry name" value="Tetratricopeptide repeat domain"/>
    <property type="match status" value="5"/>
</dbReference>
<feature type="repeat" description="PPR" evidence="4">
    <location>
        <begin position="404"/>
        <end position="438"/>
    </location>
</feature>
<dbReference type="FunFam" id="1.25.40.10:FF:000196">
    <property type="entry name" value="Pentatricopeptide repeat-containing protein At4g14850"/>
    <property type="match status" value="1"/>
</dbReference>
<keyword evidence="1" id="KW-0677">Repeat</keyword>
<dbReference type="Pfam" id="PF01535">
    <property type="entry name" value="PPR"/>
    <property type="match status" value="7"/>
</dbReference>
<feature type="repeat" description="PPR" evidence="4">
    <location>
        <begin position="369"/>
        <end position="403"/>
    </location>
</feature>
<evidence type="ECO:0000256" key="3">
    <source>
        <dbReference type="ARBA" id="ARBA00061659"/>
    </source>
</evidence>
<evidence type="ECO:0000256" key="2">
    <source>
        <dbReference type="ARBA" id="ARBA00022946"/>
    </source>
</evidence>